<name>A0A5Q0BQF6_9GAMM</name>
<dbReference type="InParanoid" id="A0A5Q0BQF6"/>
<dbReference type="Pfam" id="PF19991">
    <property type="entry name" value="HMA_2"/>
    <property type="match status" value="1"/>
</dbReference>
<dbReference type="EMBL" id="CP044205">
    <property type="protein sequence ID" value="QFY43926.1"/>
    <property type="molecule type" value="Genomic_DNA"/>
</dbReference>
<sequence length="169" mass="18690">MTLALAQAYLIHQIPGRVRLRIASRKNQSDYFAGLSAAFQSCPGVELCRFKVETGSLLIQYAPDITSWDEICEYAEDHDLFVCSDVGPEALAEELKKAARPLPSVAQLAGEGLMFVDDTLSAVTKGLVDLKSIYLLTHLGFGVREYTRGHIMSPAFTLLWRALELAKKK</sequence>
<accession>A0A5Q0BQF6</accession>
<dbReference type="RefSeq" id="WP_153249901.1">
    <property type="nucleotide sequence ID" value="NZ_CP044205.1"/>
</dbReference>
<evidence type="ECO:0000313" key="1">
    <source>
        <dbReference type="EMBL" id="QFY43926.1"/>
    </source>
</evidence>
<dbReference type="OrthoDB" id="8562357at2"/>
<reference evidence="1 2" key="1">
    <citation type="submission" date="2019-09" db="EMBL/GenBank/DDBJ databases">
        <title>Ecophysiology of the spiral-shaped methanotroph Methylospira mobilis as revealed by the complete genome sequence.</title>
        <authorList>
            <person name="Oshkin I.Y."/>
            <person name="Dedysh S.N."/>
            <person name="Miroshnikov K."/>
            <person name="Danilova O.V."/>
            <person name="Hakobyan A."/>
            <person name="Liesack W."/>
        </authorList>
    </citation>
    <scope>NUCLEOTIDE SEQUENCE [LARGE SCALE GENOMIC DNA]</scope>
    <source>
        <strain evidence="1 2">Shm1</strain>
    </source>
</reference>
<proteinExistence type="predicted"/>
<organism evidence="1 2">
    <name type="scientific">Candidatus Methylospira mobilis</name>
    <dbReference type="NCBI Taxonomy" id="1808979"/>
    <lineage>
        <taxon>Bacteria</taxon>
        <taxon>Pseudomonadati</taxon>
        <taxon>Pseudomonadota</taxon>
        <taxon>Gammaproteobacteria</taxon>
        <taxon>Methylococcales</taxon>
        <taxon>Methylococcaceae</taxon>
        <taxon>Candidatus Methylospira</taxon>
    </lineage>
</organism>
<dbReference type="Proteomes" id="UP000325755">
    <property type="component" value="Chromosome"/>
</dbReference>
<dbReference type="AlphaFoldDB" id="A0A5Q0BQF6"/>
<protein>
    <submittedName>
        <fullName evidence="1">Uncharacterized protein</fullName>
    </submittedName>
</protein>
<dbReference type="KEGG" id="mmob:F6R98_15875"/>
<evidence type="ECO:0000313" key="2">
    <source>
        <dbReference type="Proteomes" id="UP000325755"/>
    </source>
</evidence>
<gene>
    <name evidence="1" type="ORF">F6R98_15875</name>
</gene>
<keyword evidence="2" id="KW-1185">Reference proteome</keyword>